<dbReference type="EMBL" id="HBER01017544">
    <property type="protein sequence ID" value="CAD8533600.1"/>
    <property type="molecule type" value="Transcribed_RNA"/>
</dbReference>
<organism evidence="7">
    <name type="scientific">Calcidiscus leptoporus</name>
    <dbReference type="NCBI Taxonomy" id="127549"/>
    <lineage>
        <taxon>Eukaryota</taxon>
        <taxon>Haptista</taxon>
        <taxon>Haptophyta</taxon>
        <taxon>Prymnesiophyceae</taxon>
        <taxon>Coccolithales</taxon>
        <taxon>Calcidiscaceae</taxon>
        <taxon>Calcidiscus</taxon>
    </lineage>
</organism>
<name>A0A7S0IWB2_9EUKA</name>
<evidence type="ECO:0000256" key="6">
    <source>
        <dbReference type="SAM" id="Phobius"/>
    </source>
</evidence>
<feature type="transmembrane region" description="Helical" evidence="6">
    <location>
        <begin position="70"/>
        <end position="90"/>
    </location>
</feature>
<reference evidence="7" key="1">
    <citation type="submission" date="2021-01" db="EMBL/GenBank/DDBJ databases">
        <authorList>
            <person name="Corre E."/>
            <person name="Pelletier E."/>
            <person name="Niang G."/>
            <person name="Scheremetjew M."/>
            <person name="Finn R."/>
            <person name="Kale V."/>
            <person name="Holt S."/>
            <person name="Cochrane G."/>
            <person name="Meng A."/>
            <person name="Brown T."/>
            <person name="Cohen L."/>
        </authorList>
    </citation>
    <scope>NUCLEOTIDE SEQUENCE</scope>
    <source>
        <strain evidence="7">RCC1130</strain>
    </source>
</reference>
<keyword evidence="5 6" id="KW-0472">Membrane</keyword>
<sequence length="290" mass="32734">MAQASWELAREKVETVLETVLTRRRRQSTLAAAGPFLLVVTFIEDGLRILLRWSEQIHYMTAVMRLSWTFGVVCLLISAVTQISSSLLILRPSHIKPSRVKPACYALLAFVCVQPFMYGQASDVDFMCRSITLAGGLLLLIWSENDRQRRSEDIGLPQGIEETGADRLQLFGRMLLTMLFFFQALWSENGGLHQVFTKPRIFNILCALLFLGLAVLVCIGFKTEWSAVLLCVVLGISNTYMYPFWSVDERLKDFYRYYFFQTLSIIGGLMLLALHGPGGISLDKGAKKSI</sequence>
<dbReference type="AlphaFoldDB" id="A0A7S0IWB2"/>
<feature type="transmembrane region" description="Helical" evidence="6">
    <location>
        <begin position="201"/>
        <end position="220"/>
    </location>
</feature>
<protein>
    <recommendedName>
        <fullName evidence="8">Surfeit locus protein 4</fullName>
    </recommendedName>
</protein>
<evidence type="ECO:0000256" key="2">
    <source>
        <dbReference type="ARBA" id="ARBA00006945"/>
    </source>
</evidence>
<feature type="transmembrane region" description="Helical" evidence="6">
    <location>
        <begin position="102"/>
        <end position="118"/>
    </location>
</feature>
<dbReference type="InterPro" id="IPR002995">
    <property type="entry name" value="Surf4"/>
</dbReference>
<feature type="transmembrane region" description="Helical" evidence="6">
    <location>
        <begin position="257"/>
        <end position="274"/>
    </location>
</feature>
<evidence type="ECO:0000256" key="5">
    <source>
        <dbReference type="ARBA" id="ARBA00023136"/>
    </source>
</evidence>
<accession>A0A7S0IWB2</accession>
<keyword evidence="4 6" id="KW-1133">Transmembrane helix</keyword>
<keyword evidence="3 6" id="KW-0812">Transmembrane</keyword>
<dbReference type="Pfam" id="PF02077">
    <property type="entry name" value="SURF4"/>
    <property type="match status" value="1"/>
</dbReference>
<evidence type="ECO:0000313" key="7">
    <source>
        <dbReference type="EMBL" id="CAD8533600.1"/>
    </source>
</evidence>
<feature type="transmembrane region" description="Helical" evidence="6">
    <location>
        <begin position="124"/>
        <end position="142"/>
    </location>
</feature>
<feature type="transmembrane region" description="Helical" evidence="6">
    <location>
        <begin position="30"/>
        <end position="50"/>
    </location>
</feature>
<feature type="transmembrane region" description="Helical" evidence="6">
    <location>
        <begin position="227"/>
        <end position="245"/>
    </location>
</feature>
<evidence type="ECO:0000256" key="4">
    <source>
        <dbReference type="ARBA" id="ARBA00022989"/>
    </source>
</evidence>
<evidence type="ECO:0000256" key="1">
    <source>
        <dbReference type="ARBA" id="ARBA00004141"/>
    </source>
</evidence>
<evidence type="ECO:0008006" key="8">
    <source>
        <dbReference type="Google" id="ProtNLM"/>
    </source>
</evidence>
<dbReference type="GO" id="GO:0016020">
    <property type="term" value="C:membrane"/>
    <property type="evidence" value="ECO:0007669"/>
    <property type="project" value="UniProtKB-SubCell"/>
</dbReference>
<comment type="subcellular location">
    <subcellularLocation>
        <location evidence="1">Membrane</location>
        <topology evidence="1">Multi-pass membrane protein</topology>
    </subcellularLocation>
</comment>
<evidence type="ECO:0000256" key="3">
    <source>
        <dbReference type="ARBA" id="ARBA00022692"/>
    </source>
</evidence>
<proteinExistence type="inferred from homology"/>
<comment type="similarity">
    <text evidence="2">Belongs to the SURF4 family.</text>
</comment>
<feature type="transmembrane region" description="Helical" evidence="6">
    <location>
        <begin position="170"/>
        <end position="186"/>
    </location>
</feature>
<gene>
    <name evidence="7" type="ORF">CLEP1334_LOCUS8855</name>
</gene>